<reference evidence="1 2" key="1">
    <citation type="submission" date="2024-01" db="EMBL/GenBank/DDBJ databases">
        <title>A telomere-to-telomere, gap-free genome of sweet tea (Lithocarpus litseifolius).</title>
        <authorList>
            <person name="Zhou J."/>
        </authorList>
    </citation>
    <scope>NUCLEOTIDE SEQUENCE [LARGE SCALE GENOMIC DNA]</scope>
    <source>
        <strain evidence="1">Zhou-2022a</strain>
        <tissue evidence="1">Leaf</tissue>
    </source>
</reference>
<dbReference type="Pfam" id="PF25360">
    <property type="entry name" value="TPR_ATM"/>
    <property type="match status" value="1"/>
</dbReference>
<name>A0AAW2CL87_9ROSI</name>
<dbReference type="Proteomes" id="UP001459277">
    <property type="component" value="Unassembled WGS sequence"/>
</dbReference>
<dbReference type="GO" id="GO:0004674">
    <property type="term" value="F:protein serine/threonine kinase activity"/>
    <property type="evidence" value="ECO:0007669"/>
    <property type="project" value="InterPro"/>
</dbReference>
<feature type="non-terminal residue" evidence="1">
    <location>
        <position position="1"/>
    </location>
</feature>
<gene>
    <name evidence="1" type="ORF">SO802_018537</name>
</gene>
<evidence type="ECO:0000313" key="1">
    <source>
        <dbReference type="EMBL" id="KAK9998934.1"/>
    </source>
</evidence>
<dbReference type="PANTHER" id="PTHR37079">
    <property type="entry name" value="SERINE/THREONINE-PROTEIN KINASE ATM"/>
    <property type="match status" value="1"/>
</dbReference>
<dbReference type="AlphaFoldDB" id="A0AAW2CL87"/>
<accession>A0AAW2CL87</accession>
<evidence type="ECO:0000313" key="2">
    <source>
        <dbReference type="Proteomes" id="UP001459277"/>
    </source>
</evidence>
<comment type="caution">
    <text evidence="1">The sequence shown here is derived from an EMBL/GenBank/DDBJ whole genome shotgun (WGS) entry which is preliminary data.</text>
</comment>
<protein>
    <submittedName>
        <fullName evidence="1">Uncharacterized protein</fullName>
    </submittedName>
</protein>
<dbReference type="GO" id="GO:0006974">
    <property type="term" value="P:DNA damage response"/>
    <property type="evidence" value="ECO:0007669"/>
    <property type="project" value="InterPro"/>
</dbReference>
<dbReference type="InterPro" id="IPR057445">
    <property type="entry name" value="ATM_TPR"/>
</dbReference>
<proteinExistence type="predicted"/>
<dbReference type="InterPro" id="IPR038980">
    <property type="entry name" value="ATM_plant"/>
</dbReference>
<dbReference type="EMBL" id="JAZDWU010000006">
    <property type="protein sequence ID" value="KAK9998934.1"/>
    <property type="molecule type" value="Genomic_DNA"/>
</dbReference>
<organism evidence="1 2">
    <name type="scientific">Lithocarpus litseifolius</name>
    <dbReference type="NCBI Taxonomy" id="425828"/>
    <lineage>
        <taxon>Eukaryota</taxon>
        <taxon>Viridiplantae</taxon>
        <taxon>Streptophyta</taxon>
        <taxon>Embryophyta</taxon>
        <taxon>Tracheophyta</taxon>
        <taxon>Spermatophyta</taxon>
        <taxon>Magnoliopsida</taxon>
        <taxon>eudicotyledons</taxon>
        <taxon>Gunneridae</taxon>
        <taxon>Pentapetalae</taxon>
        <taxon>rosids</taxon>
        <taxon>fabids</taxon>
        <taxon>Fagales</taxon>
        <taxon>Fagaceae</taxon>
        <taxon>Lithocarpus</taxon>
    </lineage>
</organism>
<dbReference type="PANTHER" id="PTHR37079:SF4">
    <property type="entry name" value="SERINE_THREONINE-PROTEIN KINASE ATM"/>
    <property type="match status" value="1"/>
</dbReference>
<keyword evidence="2" id="KW-1185">Reference proteome</keyword>
<sequence>AAQVHISAEVFGGTNGINSLLLGCLWCKLSCTCGGCLSLLAVLVKNHFVPIFAISMALHCSKESGWEKAAIVLQGSILRLAEISRSERDQLIKKHMCYANRSKAAAKSCTF</sequence>